<dbReference type="RefSeq" id="WP_322497874.1">
    <property type="nucleotide sequence ID" value="NZ_JARGYT010000045.1"/>
</dbReference>
<protein>
    <submittedName>
        <fullName evidence="1">Uncharacterized protein</fullName>
    </submittedName>
</protein>
<name>A0ABU5L8G2_9RICK</name>
<dbReference type="Proteomes" id="UP001293791">
    <property type="component" value="Unassembled WGS sequence"/>
</dbReference>
<dbReference type="EMBL" id="JARGYT010000045">
    <property type="protein sequence ID" value="MDZ5762406.1"/>
    <property type="molecule type" value="Genomic_DNA"/>
</dbReference>
<keyword evidence="2" id="KW-1185">Reference proteome</keyword>
<evidence type="ECO:0000313" key="2">
    <source>
        <dbReference type="Proteomes" id="UP001293791"/>
    </source>
</evidence>
<comment type="caution">
    <text evidence="1">The sequence shown here is derived from an EMBL/GenBank/DDBJ whole genome shotgun (WGS) entry which is preliminary data.</text>
</comment>
<organism evidence="1 2">
    <name type="scientific">Candidatus Cyrtobacter comes</name>
    <dbReference type="NCBI Taxonomy" id="675776"/>
    <lineage>
        <taxon>Bacteria</taxon>
        <taxon>Pseudomonadati</taxon>
        <taxon>Pseudomonadota</taxon>
        <taxon>Alphaproteobacteria</taxon>
        <taxon>Rickettsiales</taxon>
        <taxon>Candidatus Midichloriaceae</taxon>
        <taxon>Candidatus Cyrtobacter</taxon>
    </lineage>
</organism>
<reference evidence="1 2" key="1">
    <citation type="submission" date="2023-02" db="EMBL/GenBank/DDBJ databases">
        <title>Host association and intracellularity evolved multiple times independently in the Rickettsiales.</title>
        <authorList>
            <person name="Castelli M."/>
            <person name="Nardi T."/>
            <person name="Gammuto L."/>
            <person name="Bellinzona G."/>
            <person name="Sabaneyeva E."/>
            <person name="Potekhin A."/>
            <person name="Serra V."/>
            <person name="Petroni G."/>
            <person name="Sassera D."/>
        </authorList>
    </citation>
    <scope>NUCLEOTIDE SEQUENCE [LARGE SCALE GENOMIC DNA]</scope>
    <source>
        <strain evidence="1 2">BOD18</strain>
    </source>
</reference>
<gene>
    <name evidence="1" type="ORF">Cyrtocomes_00786</name>
</gene>
<accession>A0ABU5L8G2</accession>
<proteinExistence type="predicted"/>
<evidence type="ECO:0000313" key="1">
    <source>
        <dbReference type="EMBL" id="MDZ5762406.1"/>
    </source>
</evidence>
<sequence>MKGFTSRYYKNSEMKFPYVGMGTITKELFVKSSVEDDSGNYKDLINRSYQSPISEYFKVMGDAINDVDEFCAALRTLIEKDPLIHVVNQVIAMVNELADSQNTETKQGAQKFRQFIKDNCDITLKEKLNEVGAILGHFNDMKILSELFGYKIILDDNMKTYEVNNKLDSNYKKLLGIVQKHIEDQENCNLEGVRKICLGIHYTLVRYQLSGNISDNRYNTCTFAQMREIFSTLQENVKAELGSMPEHMNDLRTALTNISDVLEEEGKKIRFAPRSAKFGKDYGFLDIVVSNIVDFFESLGTKIANTVEFSGECLNSILRIIKAIFEFIVNLIGLGRESGQSL</sequence>